<comment type="caution">
    <text evidence="1">The sequence shown here is derived from an EMBL/GenBank/DDBJ whole genome shotgun (WGS) entry which is preliminary data.</text>
</comment>
<reference evidence="1 2" key="1">
    <citation type="journal article" date="2020" name="Mol. Biol. Evol.">
        <title>Interspecific Gene Flow and the Evolution of Specialization in Black and White Rhinoceros.</title>
        <authorList>
            <person name="Moodley Y."/>
            <person name="Westbury M.V."/>
            <person name="Russo I.M."/>
            <person name="Gopalakrishnan S."/>
            <person name="Rakotoarivelo A."/>
            <person name="Olsen R.A."/>
            <person name="Prost S."/>
            <person name="Tunstall T."/>
            <person name="Ryder O.A."/>
            <person name="Dalen L."/>
            <person name="Bruford M.W."/>
        </authorList>
    </citation>
    <scope>NUCLEOTIDE SEQUENCE [LARGE SCALE GENOMIC DNA]</scope>
    <source>
        <strain evidence="1">SBR-YM</strain>
        <tissue evidence="1">Skin</tissue>
    </source>
</reference>
<protein>
    <submittedName>
        <fullName evidence="1">Uncharacterized protein</fullName>
    </submittedName>
</protein>
<sequence>MRSIAFNARVTECPTGTCPHPGRPAFCAVHSMKEQSKKHHLHPLEYSPHKSDEKSHMNALQSVEAVDANSTQKQTLLETTQPRCLLGHGLPSHEQCPVPQLTGETSVSDCPEMTDAAIVSLKSGIKAENISLKSQDISFVSTEVRHMQKMILTQPLAVILESPHKTPWNKTRN</sequence>
<accession>A0A7J7E9F0</accession>
<proteinExistence type="predicted"/>
<evidence type="ECO:0000313" key="1">
    <source>
        <dbReference type="EMBL" id="KAF5912442.1"/>
    </source>
</evidence>
<dbReference type="EMBL" id="JACDTQ010003814">
    <property type="protein sequence ID" value="KAF5912442.1"/>
    <property type="molecule type" value="Genomic_DNA"/>
</dbReference>
<dbReference type="AlphaFoldDB" id="A0A7J7E9F0"/>
<organism evidence="1 2">
    <name type="scientific">Diceros bicornis minor</name>
    <name type="common">South-central black rhinoceros</name>
    <dbReference type="NCBI Taxonomy" id="77932"/>
    <lineage>
        <taxon>Eukaryota</taxon>
        <taxon>Metazoa</taxon>
        <taxon>Chordata</taxon>
        <taxon>Craniata</taxon>
        <taxon>Vertebrata</taxon>
        <taxon>Euteleostomi</taxon>
        <taxon>Mammalia</taxon>
        <taxon>Eutheria</taxon>
        <taxon>Laurasiatheria</taxon>
        <taxon>Perissodactyla</taxon>
        <taxon>Rhinocerotidae</taxon>
        <taxon>Diceros</taxon>
    </lineage>
</organism>
<dbReference type="Proteomes" id="UP000551758">
    <property type="component" value="Unassembled WGS sequence"/>
</dbReference>
<evidence type="ECO:0000313" key="2">
    <source>
        <dbReference type="Proteomes" id="UP000551758"/>
    </source>
</evidence>
<keyword evidence="2" id="KW-1185">Reference proteome</keyword>
<name>A0A7J7E9F0_DICBM</name>
<gene>
    <name evidence="1" type="ORF">HPG69_004112</name>
</gene>